<feature type="compositionally biased region" description="Basic and acidic residues" evidence="1">
    <location>
        <begin position="310"/>
        <end position="323"/>
    </location>
</feature>
<protein>
    <submittedName>
        <fullName evidence="2">DUF3068 domain-containing protein</fullName>
    </submittedName>
</protein>
<name>A0ABU7K918_9ACTN</name>
<gene>
    <name evidence="2" type="ORF">Q8791_16030</name>
</gene>
<sequence length="342" mass="37789">MVALGAFLLTLAALLPLYAHERIALLPSETEFDIRMVDEDAGYLDTSTWRWVDAAELTRVTRVDGSAHGGDWSAWEVSVDASVPDRMIDHWSRRVIVDRETGRAVNCCGEHVNGDRAVRQAGLVYSWPPGAPEGDHPFYDAEARSAPMLEFQERDEVAGIPVRRYSQWVEAVQVPESARPVPADLFREGAPGTVTATRWLEVSRTFWVEPVSGIVVDAHETRSETLRPQDGEGEAPLLYTELVMADNQVAGYAEQARVRSVLLRALDSWAPWTLGPLGGLAVLVGLVQAWRGRGEGGAPAGGGRIAARARSRDSDTVVRDAPVRTRGRRRSREPREPRDPQW</sequence>
<dbReference type="Pfam" id="PF11271">
    <property type="entry name" value="PorA"/>
    <property type="match status" value="1"/>
</dbReference>
<comment type="caution">
    <text evidence="2">The sequence shown here is derived from an EMBL/GenBank/DDBJ whole genome shotgun (WGS) entry which is preliminary data.</text>
</comment>
<organism evidence="2 3">
    <name type="scientific">Nocardiopsis codii</name>
    <dbReference type="NCBI Taxonomy" id="3065942"/>
    <lineage>
        <taxon>Bacteria</taxon>
        <taxon>Bacillati</taxon>
        <taxon>Actinomycetota</taxon>
        <taxon>Actinomycetes</taxon>
        <taxon>Streptosporangiales</taxon>
        <taxon>Nocardiopsidaceae</taxon>
        <taxon>Nocardiopsis</taxon>
    </lineage>
</organism>
<feature type="compositionally biased region" description="Basic and acidic residues" evidence="1">
    <location>
        <begin position="333"/>
        <end position="342"/>
    </location>
</feature>
<proteinExistence type="predicted"/>
<keyword evidence="3" id="KW-1185">Reference proteome</keyword>
<feature type="region of interest" description="Disordered" evidence="1">
    <location>
        <begin position="295"/>
        <end position="342"/>
    </location>
</feature>
<dbReference type="EMBL" id="JAUZMY010000014">
    <property type="protein sequence ID" value="MEE2038733.1"/>
    <property type="molecule type" value="Genomic_DNA"/>
</dbReference>
<accession>A0ABU7K918</accession>
<evidence type="ECO:0000313" key="2">
    <source>
        <dbReference type="EMBL" id="MEE2038733.1"/>
    </source>
</evidence>
<evidence type="ECO:0000256" key="1">
    <source>
        <dbReference type="SAM" id="MobiDB-lite"/>
    </source>
</evidence>
<reference evidence="2 3" key="1">
    <citation type="submission" date="2023-08" db="EMBL/GenBank/DDBJ databases">
        <authorList>
            <person name="Girao M."/>
            <person name="Carvalho M.F."/>
        </authorList>
    </citation>
    <scope>NUCLEOTIDE SEQUENCE [LARGE SCALE GENOMIC DNA]</scope>
    <source>
        <strain evidence="2 3">CT-R113</strain>
    </source>
</reference>
<dbReference type="RefSeq" id="WP_330092526.1">
    <property type="nucleotide sequence ID" value="NZ_JAUZMY010000014.1"/>
</dbReference>
<dbReference type="InterPro" id="IPR021424">
    <property type="entry name" value="PorA"/>
</dbReference>
<dbReference type="Proteomes" id="UP001356095">
    <property type="component" value="Unassembled WGS sequence"/>
</dbReference>
<evidence type="ECO:0000313" key="3">
    <source>
        <dbReference type="Proteomes" id="UP001356095"/>
    </source>
</evidence>
<feature type="compositionally biased region" description="Gly residues" evidence="1">
    <location>
        <begin position="295"/>
        <end position="304"/>
    </location>
</feature>